<keyword evidence="5 14" id="KW-0235">DNA replication</keyword>
<evidence type="ECO:0000313" key="18">
    <source>
        <dbReference type="EMBL" id="RNI07726.1"/>
    </source>
</evidence>
<keyword evidence="10 14" id="KW-0460">Magnesium</keyword>
<feature type="active site" description="N6-AMP-lysine intermediate" evidence="14">
    <location>
        <position position="247"/>
    </location>
</feature>
<dbReference type="Proteomes" id="UP000186879">
    <property type="component" value="Chromosome"/>
</dbReference>
<comment type="similarity">
    <text evidence="1 14 15">Belongs to the ATP-dependent DNA ligase family.</text>
</comment>
<evidence type="ECO:0000256" key="8">
    <source>
        <dbReference type="ARBA" id="ARBA00022763"/>
    </source>
</evidence>
<evidence type="ECO:0000256" key="6">
    <source>
        <dbReference type="ARBA" id="ARBA00022723"/>
    </source>
</evidence>
<dbReference type="Pfam" id="PF01068">
    <property type="entry name" value="DNA_ligase_A_M"/>
    <property type="match status" value="1"/>
</dbReference>
<comment type="function">
    <text evidence="14">DNA ligase that seals nicks in double-stranded DNA during DNA replication, DNA recombination and DNA repair.</text>
</comment>
<dbReference type="InterPro" id="IPR012340">
    <property type="entry name" value="NA-bd_OB-fold"/>
</dbReference>
<dbReference type="GO" id="GO:0006273">
    <property type="term" value="P:lagging strand elongation"/>
    <property type="evidence" value="ECO:0007669"/>
    <property type="project" value="TreeGrafter"/>
</dbReference>
<dbReference type="GO" id="GO:0006310">
    <property type="term" value="P:DNA recombination"/>
    <property type="evidence" value="ECO:0007669"/>
    <property type="project" value="UniProtKB-UniRule"/>
</dbReference>
<reference evidence="19 21" key="2">
    <citation type="submission" date="2016-10" db="EMBL/GenBank/DDBJ databases">
        <authorList>
            <person name="de Groot N.N."/>
        </authorList>
    </citation>
    <scope>NUCLEOTIDE SEQUENCE [LARGE SCALE GENOMIC DNA]</scope>
    <source>
        <strain evidence="19 21">Z-7982</strain>
    </source>
</reference>
<dbReference type="KEGG" id="mhaz:BHR79_08055"/>
<evidence type="ECO:0000256" key="10">
    <source>
        <dbReference type="ARBA" id="ARBA00022842"/>
    </source>
</evidence>
<dbReference type="InterPro" id="IPR036599">
    <property type="entry name" value="DNA_ligase_N_sf"/>
</dbReference>
<dbReference type="PROSITE" id="PS50160">
    <property type="entry name" value="DNA_LIGASE_A3"/>
    <property type="match status" value="1"/>
</dbReference>
<dbReference type="PANTHER" id="PTHR45674">
    <property type="entry name" value="DNA LIGASE 1/3 FAMILY MEMBER"/>
    <property type="match status" value="1"/>
</dbReference>
<dbReference type="GO" id="GO:0003677">
    <property type="term" value="F:DNA binding"/>
    <property type="evidence" value="ECO:0007669"/>
    <property type="project" value="InterPro"/>
</dbReference>
<evidence type="ECO:0000313" key="22">
    <source>
        <dbReference type="Proteomes" id="UP000267921"/>
    </source>
</evidence>
<gene>
    <name evidence="14" type="primary">lig</name>
    <name evidence="17" type="ORF">BHR79_08055</name>
    <name evidence="18" type="ORF">EFE40_09270</name>
    <name evidence="19" type="ORF">SAMN04515625_1995</name>
</gene>
<dbReference type="EC" id="6.5.1.1" evidence="14"/>
<dbReference type="Pfam" id="PF04679">
    <property type="entry name" value="DNA_ligase_A_C"/>
    <property type="match status" value="1"/>
</dbReference>
<dbReference type="Proteomes" id="UP000267921">
    <property type="component" value="Unassembled WGS sequence"/>
</dbReference>
<evidence type="ECO:0000256" key="11">
    <source>
        <dbReference type="ARBA" id="ARBA00023172"/>
    </source>
</evidence>
<dbReference type="Gene3D" id="1.10.3260.10">
    <property type="entry name" value="DNA ligase, ATP-dependent, N-terminal domain"/>
    <property type="match status" value="1"/>
</dbReference>
<evidence type="ECO:0000313" key="20">
    <source>
        <dbReference type="Proteomes" id="UP000186879"/>
    </source>
</evidence>
<feature type="binding site" evidence="14">
    <location>
        <position position="297"/>
    </location>
    <ligand>
        <name>ATP</name>
        <dbReference type="ChEBI" id="CHEBI:30616"/>
    </ligand>
</feature>
<dbReference type="GO" id="GO:0071897">
    <property type="term" value="P:DNA biosynthetic process"/>
    <property type="evidence" value="ECO:0007669"/>
    <property type="project" value="InterPro"/>
</dbReference>
<keyword evidence="7 14" id="KW-0547">Nucleotide-binding</keyword>
<dbReference type="AlphaFoldDB" id="A0A1L3Q3J2"/>
<dbReference type="HAMAP" id="MF_00407">
    <property type="entry name" value="DNA_ligase"/>
    <property type="match status" value="1"/>
</dbReference>
<reference evidence="17 20" key="1">
    <citation type="submission" date="2016-10" db="EMBL/GenBank/DDBJ databases">
        <title>Methanohalophilus halophilus.</title>
        <authorList>
            <person name="L'haridon S."/>
        </authorList>
    </citation>
    <scope>NUCLEOTIDE SEQUENCE [LARGE SCALE GENOMIC DNA]</scope>
    <source>
        <strain evidence="17 20">Z-7982</strain>
    </source>
</reference>
<dbReference type="EMBL" id="RJJG01000007">
    <property type="protein sequence ID" value="RNI07726.1"/>
    <property type="molecule type" value="Genomic_DNA"/>
</dbReference>
<dbReference type="Gene3D" id="2.40.50.140">
    <property type="entry name" value="Nucleic acid-binding proteins"/>
    <property type="match status" value="1"/>
</dbReference>
<evidence type="ECO:0000256" key="5">
    <source>
        <dbReference type="ARBA" id="ARBA00022705"/>
    </source>
</evidence>
<accession>A0A1L3Q3J2</accession>
<evidence type="ECO:0000256" key="9">
    <source>
        <dbReference type="ARBA" id="ARBA00022840"/>
    </source>
</evidence>
<evidence type="ECO:0000256" key="7">
    <source>
        <dbReference type="ARBA" id="ARBA00022741"/>
    </source>
</evidence>
<sequence length="569" mass="64771">MESFRKLVELYEELDNSTSHKKIIELLAEHFQDLEPAEVKITAYLALGTIGPRFEKIDLGIGDKYGIKAISQAYDVDKEKVEIAFGNQGDLGDVASVLNERQRSSLTLKYVFQHFVQIRDVSGKGSQKRKINLLAEVLSKARPLESRYIMRIAQGNLRLGFGEKFLLEALALAFTGSRENTAKVEDTYNICTDIGQLGESLAKHGMGSLGKFSIKIGRPVQMMLASRVDSMEELNEKFSTTMAAEEKYDGERVQVHVDGDNIKAFSRRLTDISEQFPDVIEAVRNSVKAEKIVLDGEIVAYEEGEFRPFQELMQRRRKYRVKEYVKKIPVTVFFFDVIYLEGKSLMNRSYPERRQVLEENLVETEKVKLSGRVVSADFSRIQHFFDACVEKGMEGIIIKSVKAKSTYRPGKRGWLWVKWKKEYIEDVRETFDLVIVGSYYGKGRRKGSFGALLCAVLNESEKRYETLAKVGTGFKDEDFAEINDLIKKYSVEKQPVNILIDSNMQPDKYIKPAVVIEVIGSEITSSPSHTSGQKNSGNGYALRFPRFLRIRYDKGPEDATTVEEVRHLK</sequence>
<evidence type="ECO:0000256" key="4">
    <source>
        <dbReference type="ARBA" id="ARBA00022618"/>
    </source>
</evidence>
<feature type="binding site" evidence="14">
    <location>
        <position position="245"/>
    </location>
    <ligand>
        <name>ATP</name>
        <dbReference type="ChEBI" id="CHEBI:30616"/>
    </ligand>
</feature>
<dbReference type="GO" id="GO:0046872">
    <property type="term" value="F:metal ion binding"/>
    <property type="evidence" value="ECO:0007669"/>
    <property type="project" value="UniProtKB-KW"/>
</dbReference>
<feature type="binding site" evidence="14">
    <location>
        <position position="412"/>
    </location>
    <ligand>
        <name>ATP</name>
        <dbReference type="ChEBI" id="CHEBI:30616"/>
    </ligand>
</feature>
<dbReference type="GO" id="GO:0005524">
    <property type="term" value="F:ATP binding"/>
    <property type="evidence" value="ECO:0007669"/>
    <property type="project" value="UniProtKB-UniRule"/>
</dbReference>
<dbReference type="Pfam" id="PF04675">
    <property type="entry name" value="DNA_ligase_A_N"/>
    <property type="match status" value="1"/>
</dbReference>
<dbReference type="RefSeq" id="WP_072561861.1">
    <property type="nucleotide sequence ID" value="NZ_CP017921.1"/>
</dbReference>
<dbReference type="PROSITE" id="PS00697">
    <property type="entry name" value="DNA_LIGASE_A1"/>
    <property type="match status" value="1"/>
</dbReference>
<dbReference type="Proteomes" id="UP000198669">
    <property type="component" value="Unassembled WGS sequence"/>
</dbReference>
<organism evidence="17 20">
    <name type="scientific">Methanohalophilus halophilus</name>
    <dbReference type="NCBI Taxonomy" id="2177"/>
    <lineage>
        <taxon>Archaea</taxon>
        <taxon>Methanobacteriati</taxon>
        <taxon>Methanobacteriota</taxon>
        <taxon>Stenosarchaea group</taxon>
        <taxon>Methanomicrobia</taxon>
        <taxon>Methanosarcinales</taxon>
        <taxon>Methanosarcinaceae</taxon>
        <taxon>Methanohalophilus</taxon>
    </lineage>
</organism>
<comment type="catalytic activity">
    <reaction evidence="14">
        <text>ATP + (deoxyribonucleotide)n-3'-hydroxyl + 5'-phospho-(deoxyribonucleotide)m = (deoxyribonucleotide)n+m + AMP + diphosphate.</text>
        <dbReference type="EC" id="6.5.1.1"/>
    </reaction>
</comment>
<feature type="binding site" evidence="14">
    <location>
        <position position="252"/>
    </location>
    <ligand>
        <name>ATP</name>
        <dbReference type="ChEBI" id="CHEBI:30616"/>
    </ligand>
</feature>
<keyword evidence="6 14" id="KW-0479">Metal-binding</keyword>
<dbReference type="EMBL" id="FNMU01000007">
    <property type="protein sequence ID" value="SDW97750.1"/>
    <property type="molecule type" value="Genomic_DNA"/>
</dbReference>
<comment type="cofactor">
    <cofactor evidence="14">
        <name>Mg(2+)</name>
        <dbReference type="ChEBI" id="CHEBI:18420"/>
    </cofactor>
</comment>
<keyword evidence="13 14" id="KW-0131">Cell cycle</keyword>
<evidence type="ECO:0000256" key="14">
    <source>
        <dbReference type="HAMAP-Rule" id="MF_00407"/>
    </source>
</evidence>
<evidence type="ECO:0000256" key="13">
    <source>
        <dbReference type="ARBA" id="ARBA00023306"/>
    </source>
</evidence>
<feature type="domain" description="ATP-dependent DNA ligase family profile" evidence="16">
    <location>
        <begin position="323"/>
        <end position="458"/>
    </location>
</feature>
<dbReference type="GO" id="GO:0006281">
    <property type="term" value="P:DNA repair"/>
    <property type="evidence" value="ECO:0007669"/>
    <property type="project" value="UniProtKB-UniRule"/>
</dbReference>
<dbReference type="SUPFAM" id="SSF56091">
    <property type="entry name" value="DNA ligase/mRNA capping enzyme, catalytic domain"/>
    <property type="match status" value="1"/>
</dbReference>
<dbReference type="InterPro" id="IPR016059">
    <property type="entry name" value="DNA_ligase_ATP-dep_CS"/>
</dbReference>
<dbReference type="SUPFAM" id="SSF50249">
    <property type="entry name" value="Nucleic acid-binding proteins"/>
    <property type="match status" value="1"/>
</dbReference>
<proteinExistence type="inferred from homology"/>
<keyword evidence="20" id="KW-1185">Reference proteome</keyword>
<dbReference type="GeneID" id="30583714"/>
<dbReference type="GO" id="GO:0051301">
    <property type="term" value="P:cell division"/>
    <property type="evidence" value="ECO:0007669"/>
    <property type="project" value="UniProtKB-KW"/>
</dbReference>
<feature type="binding site" evidence="14">
    <location>
        <position position="418"/>
    </location>
    <ligand>
        <name>ATP</name>
        <dbReference type="ChEBI" id="CHEBI:30616"/>
    </ligand>
</feature>
<dbReference type="Gene3D" id="3.30.470.30">
    <property type="entry name" value="DNA ligase/mRNA capping enzyme"/>
    <property type="match status" value="1"/>
</dbReference>
<evidence type="ECO:0000256" key="1">
    <source>
        <dbReference type="ARBA" id="ARBA00007572"/>
    </source>
</evidence>
<feature type="binding site" evidence="14">
    <location>
        <position position="267"/>
    </location>
    <ligand>
        <name>ATP</name>
        <dbReference type="ChEBI" id="CHEBI:30616"/>
    </ligand>
</feature>
<dbReference type="InterPro" id="IPR012308">
    <property type="entry name" value="DNA_ligase_ATP-dep_N"/>
</dbReference>
<dbReference type="EMBL" id="CP017921">
    <property type="protein sequence ID" value="APH39437.1"/>
    <property type="molecule type" value="Genomic_DNA"/>
</dbReference>
<evidence type="ECO:0000313" key="17">
    <source>
        <dbReference type="EMBL" id="APH39437.1"/>
    </source>
</evidence>
<dbReference type="PANTHER" id="PTHR45674:SF4">
    <property type="entry name" value="DNA LIGASE 1"/>
    <property type="match status" value="1"/>
</dbReference>
<evidence type="ECO:0000256" key="12">
    <source>
        <dbReference type="ARBA" id="ARBA00023204"/>
    </source>
</evidence>
<evidence type="ECO:0000256" key="2">
    <source>
        <dbReference type="ARBA" id="ARBA00013308"/>
    </source>
</evidence>
<dbReference type="InterPro" id="IPR050191">
    <property type="entry name" value="ATP-dep_DNA_ligase"/>
</dbReference>
<evidence type="ECO:0000313" key="19">
    <source>
        <dbReference type="EMBL" id="SDW97750.1"/>
    </source>
</evidence>
<dbReference type="CDD" id="cd07901">
    <property type="entry name" value="Adenylation_DNA_ligase_Arch_LigB"/>
    <property type="match status" value="1"/>
</dbReference>
<dbReference type="STRING" id="2177.BHR79_08055"/>
<dbReference type="OrthoDB" id="31274at2157"/>
<keyword evidence="8 14" id="KW-0227">DNA damage</keyword>
<dbReference type="InterPro" id="IPR000977">
    <property type="entry name" value="DNA_ligase_ATP-dep"/>
</dbReference>
<evidence type="ECO:0000259" key="16">
    <source>
        <dbReference type="PROSITE" id="PS50160"/>
    </source>
</evidence>
<feature type="binding site" evidence="14">
    <location>
        <position position="335"/>
    </location>
    <ligand>
        <name>ATP</name>
        <dbReference type="ChEBI" id="CHEBI:30616"/>
    </ligand>
</feature>
<protein>
    <recommendedName>
        <fullName evidence="2 14">DNA ligase</fullName>
        <ecNumber evidence="14">6.5.1.1</ecNumber>
    </recommendedName>
    <alternativeName>
        <fullName evidence="14">Polydeoxyribonucleotide synthase [ATP]</fullName>
    </alternativeName>
</protein>
<dbReference type="CDD" id="cd07969">
    <property type="entry name" value="OBF_DNA_ligase_I"/>
    <property type="match status" value="1"/>
</dbReference>
<dbReference type="NCBIfam" id="TIGR00574">
    <property type="entry name" value="dnl1"/>
    <property type="match status" value="1"/>
</dbReference>
<keyword evidence="11 14" id="KW-0233">DNA recombination</keyword>
<keyword evidence="12 14" id="KW-0234">DNA repair</keyword>
<evidence type="ECO:0000313" key="21">
    <source>
        <dbReference type="Proteomes" id="UP000198669"/>
    </source>
</evidence>
<dbReference type="SUPFAM" id="SSF117018">
    <property type="entry name" value="ATP-dependent DNA ligase DNA-binding domain"/>
    <property type="match status" value="1"/>
</dbReference>
<dbReference type="GO" id="GO:0003910">
    <property type="term" value="F:DNA ligase (ATP) activity"/>
    <property type="evidence" value="ECO:0007669"/>
    <property type="project" value="UniProtKB-UniRule"/>
</dbReference>
<evidence type="ECO:0000256" key="3">
    <source>
        <dbReference type="ARBA" id="ARBA00022598"/>
    </source>
</evidence>
<evidence type="ECO:0000256" key="15">
    <source>
        <dbReference type="RuleBase" id="RU004196"/>
    </source>
</evidence>
<keyword evidence="4 14" id="KW-0132">Cell division</keyword>
<dbReference type="InterPro" id="IPR012310">
    <property type="entry name" value="DNA_ligase_ATP-dep_cent"/>
</dbReference>
<dbReference type="InterPro" id="IPR022865">
    <property type="entry name" value="DNA_ligae_ATP-dep_bac/arc"/>
</dbReference>
<keyword evidence="3 14" id="KW-0436">Ligase</keyword>
<reference evidence="18 22" key="3">
    <citation type="submission" date="2018-10" db="EMBL/GenBank/DDBJ databases">
        <title>Cultivation of a novel Methanohalophilus strain from Kebrit Deep of the Red Sea and a genomic comparison of members of the genus Methanohalophilus.</title>
        <authorList>
            <person name="Guan Y."/>
            <person name="Ngugi D.K."/>
            <person name="Stingl U."/>
        </authorList>
    </citation>
    <scope>NUCLEOTIDE SEQUENCE [LARGE SCALE GENOMIC DNA]</scope>
    <source>
        <strain evidence="18 22">DSM 3094</strain>
    </source>
</reference>
<dbReference type="InterPro" id="IPR012309">
    <property type="entry name" value="DNA_ligase_ATP-dep_C"/>
</dbReference>
<name>A0A1L3Q3J2_9EURY</name>
<dbReference type="FunFam" id="3.30.470.30:FF:000012">
    <property type="entry name" value="Probable DNA ligase"/>
    <property type="match status" value="1"/>
</dbReference>
<keyword evidence="9 14" id="KW-0067">ATP-binding</keyword>